<evidence type="ECO:0000313" key="8">
    <source>
        <dbReference type="EMBL" id="NEE04126.1"/>
    </source>
</evidence>
<feature type="transmembrane region" description="Helical" evidence="7">
    <location>
        <begin position="47"/>
        <end position="69"/>
    </location>
</feature>
<sequence>MEQPEHDVANSKTQATTEAGETSGGRLVVEEPPLPRRTRRPLDGLRLLFAAVGMTTLVTLAVVAESTLTALTGDLAELNSIMPRGPVEIISFAAGLTAQALPFVIVVILMLRGRFRTTFELLIAASLAAATATLVSEWLLNSSPERLHDSFVPGIQGEAGTPVPMYPAVLVAVITVVARLNLKRVRQVATFAIAASFAVGLFEGEITVAGILASLSIGYIVGLLVRLISGQPSVAPNGWKVANVLKANGYALTALRADRVERYRRYVAESDQGMLGVLVLDRDTEGAGVLARAVDQVRTREEVRPRQAVTMRTAVNQITLQSLAVSRAGVRTPKLRKVLKVNSEATAIIFDHVPGQPLSKLTADEVSDEMLEDLWRQIRRLRRNQVAHRRLSGRSILVSDAGKIWLLDPSGGEVAAPDLAMRADLAQALVATALVVGAERTIDTAMKVLSVNVLNSAVPLLQVIALPRTVRRELQGRRELLTELRDGLIQRIGRETEPVRLQRFKPLSLVTGVGAVAAVYLVGTQLVDVSLTELWRQTDLRWIFPAILAMFLSFVGAAFAILGFVPERVPFWRTLGAQVCLSFLRLVAPSTVSNVALNIRLLTKAGVAGPLAAASVAANQVGNVAITFPTIAVLGVISGSSAAAGLEPSQSTLLVIVGLLLAAVVLILIPPIRHRLRSVWSDFAERGLPRLLDVLSNPRKLAVAIGGIFMQAGSLVLCFYLCLRAVGGSADIADLAIVQLVGNTIGMAVPTPGGLGAVEAALTAGVTTIGVSTAAAVPAVLLFRIVSFWLPILPGWILWTQMQRRGLL</sequence>
<feature type="transmembrane region" description="Helical" evidence="7">
    <location>
        <begin position="735"/>
        <end position="755"/>
    </location>
</feature>
<dbReference type="Pfam" id="PF03706">
    <property type="entry name" value="LPG_synthase_TM"/>
    <property type="match status" value="1"/>
</dbReference>
<feature type="transmembrane region" description="Helical" evidence="7">
    <location>
        <begin position="504"/>
        <end position="522"/>
    </location>
</feature>
<dbReference type="Proteomes" id="UP000475214">
    <property type="component" value="Unassembled WGS sequence"/>
</dbReference>
<organism evidence="8 9">
    <name type="scientific">Phytoactinopolyspora halotolerans</name>
    <dbReference type="NCBI Taxonomy" id="1981512"/>
    <lineage>
        <taxon>Bacteria</taxon>
        <taxon>Bacillati</taxon>
        <taxon>Actinomycetota</taxon>
        <taxon>Actinomycetes</taxon>
        <taxon>Jiangellales</taxon>
        <taxon>Jiangellaceae</taxon>
        <taxon>Phytoactinopolyspora</taxon>
    </lineage>
</organism>
<keyword evidence="9" id="KW-1185">Reference proteome</keyword>
<accession>A0A6L9SFT6</accession>
<protein>
    <submittedName>
        <fullName evidence="8">Flippase-like domain-containing protein</fullName>
    </submittedName>
</protein>
<evidence type="ECO:0000256" key="7">
    <source>
        <dbReference type="SAM" id="Phobius"/>
    </source>
</evidence>
<feature type="region of interest" description="Disordered" evidence="6">
    <location>
        <begin position="1"/>
        <end position="35"/>
    </location>
</feature>
<keyword evidence="2" id="KW-1003">Cell membrane</keyword>
<gene>
    <name evidence="8" type="ORF">G1H10_28545</name>
</gene>
<dbReference type="InterPro" id="IPR022791">
    <property type="entry name" value="L-PG_synthase/AglD"/>
</dbReference>
<evidence type="ECO:0000256" key="6">
    <source>
        <dbReference type="SAM" id="MobiDB-lite"/>
    </source>
</evidence>
<dbReference type="NCBIfam" id="TIGR00374">
    <property type="entry name" value="flippase-like domain"/>
    <property type="match status" value="1"/>
</dbReference>
<feature type="transmembrane region" description="Helical" evidence="7">
    <location>
        <begin position="159"/>
        <end position="178"/>
    </location>
</feature>
<comment type="subcellular location">
    <subcellularLocation>
        <location evidence="1">Cell membrane</location>
        <topology evidence="1">Multi-pass membrane protein</topology>
    </subcellularLocation>
</comment>
<dbReference type="PANTHER" id="PTHR39087">
    <property type="entry name" value="UPF0104 MEMBRANE PROTEIN MJ1595"/>
    <property type="match status" value="1"/>
</dbReference>
<evidence type="ECO:0000256" key="4">
    <source>
        <dbReference type="ARBA" id="ARBA00022989"/>
    </source>
</evidence>
<evidence type="ECO:0000256" key="2">
    <source>
        <dbReference type="ARBA" id="ARBA00022475"/>
    </source>
</evidence>
<evidence type="ECO:0000256" key="3">
    <source>
        <dbReference type="ARBA" id="ARBA00022692"/>
    </source>
</evidence>
<feature type="transmembrane region" description="Helical" evidence="7">
    <location>
        <begin position="624"/>
        <end position="646"/>
    </location>
</feature>
<feature type="transmembrane region" description="Helical" evidence="7">
    <location>
        <begin position="701"/>
        <end position="723"/>
    </location>
</feature>
<feature type="transmembrane region" description="Helical" evidence="7">
    <location>
        <begin position="89"/>
        <end position="111"/>
    </location>
</feature>
<dbReference type="RefSeq" id="WP_163744379.1">
    <property type="nucleotide sequence ID" value="NZ_JAAGOA010000029.1"/>
</dbReference>
<name>A0A6L9SFT6_9ACTN</name>
<feature type="transmembrane region" description="Helical" evidence="7">
    <location>
        <begin position="542"/>
        <end position="565"/>
    </location>
</feature>
<evidence type="ECO:0000256" key="1">
    <source>
        <dbReference type="ARBA" id="ARBA00004651"/>
    </source>
</evidence>
<dbReference type="EMBL" id="JAAGOA010000029">
    <property type="protein sequence ID" value="NEE04126.1"/>
    <property type="molecule type" value="Genomic_DNA"/>
</dbReference>
<keyword evidence="4 7" id="KW-1133">Transmembrane helix</keyword>
<feature type="transmembrane region" description="Helical" evidence="7">
    <location>
        <begin position="775"/>
        <end position="799"/>
    </location>
</feature>
<dbReference type="GO" id="GO:0005886">
    <property type="term" value="C:plasma membrane"/>
    <property type="evidence" value="ECO:0007669"/>
    <property type="project" value="UniProtKB-SubCell"/>
</dbReference>
<comment type="caution">
    <text evidence="8">The sequence shown here is derived from an EMBL/GenBank/DDBJ whole genome shotgun (WGS) entry which is preliminary data.</text>
</comment>
<dbReference type="InterPro" id="IPR011009">
    <property type="entry name" value="Kinase-like_dom_sf"/>
</dbReference>
<reference evidence="8 9" key="1">
    <citation type="submission" date="2020-02" db="EMBL/GenBank/DDBJ databases">
        <authorList>
            <person name="Li X.-J."/>
            <person name="Han X.-M."/>
        </authorList>
    </citation>
    <scope>NUCLEOTIDE SEQUENCE [LARGE SCALE GENOMIC DNA]</scope>
    <source>
        <strain evidence="8 9">CCTCC AB 2017055</strain>
    </source>
</reference>
<dbReference type="SUPFAM" id="SSF56112">
    <property type="entry name" value="Protein kinase-like (PK-like)"/>
    <property type="match status" value="1"/>
</dbReference>
<dbReference type="PANTHER" id="PTHR39087:SF2">
    <property type="entry name" value="UPF0104 MEMBRANE PROTEIN MJ1595"/>
    <property type="match status" value="1"/>
</dbReference>
<feature type="compositionally biased region" description="Polar residues" evidence="6">
    <location>
        <begin position="10"/>
        <end position="20"/>
    </location>
</feature>
<evidence type="ECO:0000256" key="5">
    <source>
        <dbReference type="ARBA" id="ARBA00023136"/>
    </source>
</evidence>
<feature type="transmembrane region" description="Helical" evidence="7">
    <location>
        <begin position="118"/>
        <end position="139"/>
    </location>
</feature>
<feature type="transmembrane region" description="Helical" evidence="7">
    <location>
        <begin position="653"/>
        <end position="672"/>
    </location>
</feature>
<proteinExistence type="predicted"/>
<evidence type="ECO:0000313" key="9">
    <source>
        <dbReference type="Proteomes" id="UP000475214"/>
    </source>
</evidence>
<keyword evidence="3 7" id="KW-0812">Transmembrane</keyword>
<keyword evidence="5 7" id="KW-0472">Membrane</keyword>
<dbReference type="AlphaFoldDB" id="A0A6L9SFT6"/>